<feature type="non-terminal residue" evidence="1">
    <location>
        <position position="1"/>
    </location>
</feature>
<dbReference type="EMBL" id="JAHUTJ010045600">
    <property type="protein sequence ID" value="MED6282285.1"/>
    <property type="molecule type" value="Genomic_DNA"/>
</dbReference>
<reference evidence="1 2" key="1">
    <citation type="submission" date="2021-06" db="EMBL/GenBank/DDBJ databases">
        <authorList>
            <person name="Palmer J.M."/>
        </authorList>
    </citation>
    <scope>NUCLEOTIDE SEQUENCE [LARGE SCALE GENOMIC DNA]</scope>
    <source>
        <strain evidence="1 2">CL_MEX2019</strain>
        <tissue evidence="1">Muscle</tissue>
    </source>
</reference>
<name>A0ABU7E832_9TELE</name>
<proteinExistence type="predicted"/>
<comment type="caution">
    <text evidence="1">The sequence shown here is derived from an EMBL/GenBank/DDBJ whole genome shotgun (WGS) entry which is preliminary data.</text>
</comment>
<organism evidence="1 2">
    <name type="scientific">Characodon lateralis</name>
    <dbReference type="NCBI Taxonomy" id="208331"/>
    <lineage>
        <taxon>Eukaryota</taxon>
        <taxon>Metazoa</taxon>
        <taxon>Chordata</taxon>
        <taxon>Craniata</taxon>
        <taxon>Vertebrata</taxon>
        <taxon>Euteleostomi</taxon>
        <taxon>Actinopterygii</taxon>
        <taxon>Neopterygii</taxon>
        <taxon>Teleostei</taxon>
        <taxon>Neoteleostei</taxon>
        <taxon>Acanthomorphata</taxon>
        <taxon>Ovalentaria</taxon>
        <taxon>Atherinomorphae</taxon>
        <taxon>Cyprinodontiformes</taxon>
        <taxon>Goodeidae</taxon>
        <taxon>Characodon</taxon>
    </lineage>
</organism>
<evidence type="ECO:0000313" key="2">
    <source>
        <dbReference type="Proteomes" id="UP001352852"/>
    </source>
</evidence>
<evidence type="ECO:0000313" key="1">
    <source>
        <dbReference type="EMBL" id="MED6282285.1"/>
    </source>
</evidence>
<dbReference type="Proteomes" id="UP001352852">
    <property type="component" value="Unassembled WGS sequence"/>
</dbReference>
<accession>A0ABU7E832</accession>
<protein>
    <submittedName>
        <fullName evidence="1">Uncharacterized protein</fullName>
    </submittedName>
</protein>
<sequence length="71" mass="7449">AGLGNLIDTMSSVVLQLFGLAFLTSVLLAEHGQLLSANHPPTPPAFPGNIVFQEEDTDLSNSASYRYAGSS</sequence>
<keyword evidence="2" id="KW-1185">Reference proteome</keyword>
<gene>
    <name evidence="1" type="ORF">CHARACLAT_030513</name>
</gene>